<evidence type="ECO:0000313" key="3">
    <source>
        <dbReference type="EMBL" id="MEB3039227.1"/>
    </source>
</evidence>
<accession>A0ABU5Y5L8</accession>
<proteinExistence type="predicted"/>
<dbReference type="InterPro" id="IPR032675">
    <property type="entry name" value="LRR_dom_sf"/>
</dbReference>
<dbReference type="Proteomes" id="UP001324270">
    <property type="component" value="Unassembled WGS sequence"/>
</dbReference>
<comment type="caution">
    <text evidence="3">The sequence shown here is derived from an EMBL/GenBank/DDBJ whole genome shotgun (WGS) entry which is preliminary data.</text>
</comment>
<dbReference type="RefSeq" id="WP_323978623.1">
    <property type="nucleotide sequence ID" value="NZ_JAYKBV010000001.1"/>
</dbReference>
<protein>
    <recommendedName>
        <fullName evidence="5">Leucine-rich repeat domain-containing protein</fullName>
    </recommendedName>
</protein>
<evidence type="ECO:0000256" key="2">
    <source>
        <dbReference type="ARBA" id="ARBA00022737"/>
    </source>
</evidence>
<dbReference type="EMBL" id="JAYKBV010000001">
    <property type="protein sequence ID" value="MEB3039227.1"/>
    <property type="molecule type" value="Genomic_DNA"/>
</dbReference>
<evidence type="ECO:0000313" key="4">
    <source>
        <dbReference type="Proteomes" id="UP001324270"/>
    </source>
</evidence>
<gene>
    <name evidence="3" type="ORF">VJJ49_00760</name>
</gene>
<keyword evidence="4" id="KW-1185">Reference proteome</keyword>
<organism evidence="3 4">
    <name type="scientific">Capnocytophaga gingivalis</name>
    <dbReference type="NCBI Taxonomy" id="1017"/>
    <lineage>
        <taxon>Bacteria</taxon>
        <taxon>Pseudomonadati</taxon>
        <taxon>Bacteroidota</taxon>
        <taxon>Flavobacteriia</taxon>
        <taxon>Flavobacteriales</taxon>
        <taxon>Flavobacteriaceae</taxon>
        <taxon>Capnocytophaga</taxon>
    </lineage>
</organism>
<dbReference type="PANTHER" id="PTHR46652">
    <property type="entry name" value="LEUCINE-RICH REPEAT AND IQ DOMAIN-CONTAINING PROTEIN 1-RELATED"/>
    <property type="match status" value="1"/>
</dbReference>
<keyword evidence="2" id="KW-0677">Repeat</keyword>
<name>A0ABU5Y5L8_9FLAO</name>
<keyword evidence="1" id="KW-0433">Leucine-rich repeat</keyword>
<reference evidence="3 4" key="1">
    <citation type="submission" date="2023-12" db="EMBL/GenBank/DDBJ databases">
        <title>Genomic sequences of Capnocytophaga and Parvimonas strains.</title>
        <authorList>
            <person name="Watt R.M."/>
            <person name="Wang M."/>
            <person name="Yang T."/>
            <person name="Tong W.M."/>
        </authorList>
    </citation>
    <scope>NUCLEOTIDE SEQUENCE [LARGE SCALE GENOMIC DNA]</scope>
    <source>
        <strain evidence="3 4">CCUG 13156</strain>
    </source>
</reference>
<dbReference type="PANTHER" id="PTHR46652:SF3">
    <property type="entry name" value="LEUCINE-RICH REPEAT-CONTAINING PROTEIN 9"/>
    <property type="match status" value="1"/>
</dbReference>
<dbReference type="SUPFAM" id="SSF52058">
    <property type="entry name" value="L domain-like"/>
    <property type="match status" value="1"/>
</dbReference>
<evidence type="ECO:0008006" key="5">
    <source>
        <dbReference type="Google" id="ProtNLM"/>
    </source>
</evidence>
<dbReference type="Gene3D" id="3.80.10.10">
    <property type="entry name" value="Ribonuclease Inhibitor"/>
    <property type="match status" value="1"/>
</dbReference>
<evidence type="ECO:0000256" key="1">
    <source>
        <dbReference type="ARBA" id="ARBA00022614"/>
    </source>
</evidence>
<sequence length="326" mass="37729">MHKEIQFYSHYNGEALALLEVNNATNETIWQLKEIENHTIRLRFEAPPRPEKLQILAEVVALPHKSVFVLQLLRDSNQEDWINIEDFKTVCQVEQVFISNRDKGFDSLKGIEHFQNLKELDLMLCYDKNISLAPLQACPQLEKISLELPLTKKQHQELSLLQSLKKMNVRDLQTDLLLPIPTMEFLEVQGLQSTDLDKKMPNLKNLLILNSNKLEDISFISGLKYLESLSFCGANKVDKLPYLAPLKELRYLSLINMKLLTDILSIREANQLQSLRIATNSFSLADLAWLSPEVFPLLEHITIKLKTMKETKTFLERFPKIGEIQY</sequence>
<dbReference type="InterPro" id="IPR050836">
    <property type="entry name" value="SDS22/Internalin_LRR"/>
</dbReference>